<feature type="compositionally biased region" description="Low complexity" evidence="1">
    <location>
        <begin position="27"/>
        <end position="39"/>
    </location>
</feature>
<feature type="region of interest" description="Disordered" evidence="1">
    <location>
        <begin position="138"/>
        <end position="157"/>
    </location>
</feature>
<protein>
    <submittedName>
        <fullName evidence="2">Uncharacterized protein</fullName>
    </submittedName>
</protein>
<feature type="region of interest" description="Disordered" evidence="1">
    <location>
        <begin position="13"/>
        <end position="127"/>
    </location>
</feature>
<dbReference type="AlphaFoldDB" id="A0AAQ3S9L3"/>
<evidence type="ECO:0000313" key="2">
    <source>
        <dbReference type="EMBL" id="WVZ20689.1"/>
    </source>
</evidence>
<name>A0AAQ3S9L3_VIGMU</name>
<gene>
    <name evidence="2" type="ORF">V8G54_008011</name>
</gene>
<dbReference type="EMBL" id="CP144699">
    <property type="protein sequence ID" value="WVZ20689.1"/>
    <property type="molecule type" value="Genomic_DNA"/>
</dbReference>
<organism evidence="2 3">
    <name type="scientific">Vigna mungo</name>
    <name type="common">Black gram</name>
    <name type="synonym">Phaseolus mungo</name>
    <dbReference type="NCBI Taxonomy" id="3915"/>
    <lineage>
        <taxon>Eukaryota</taxon>
        <taxon>Viridiplantae</taxon>
        <taxon>Streptophyta</taxon>
        <taxon>Embryophyta</taxon>
        <taxon>Tracheophyta</taxon>
        <taxon>Spermatophyta</taxon>
        <taxon>Magnoliopsida</taxon>
        <taxon>eudicotyledons</taxon>
        <taxon>Gunneridae</taxon>
        <taxon>Pentapetalae</taxon>
        <taxon>rosids</taxon>
        <taxon>fabids</taxon>
        <taxon>Fabales</taxon>
        <taxon>Fabaceae</taxon>
        <taxon>Papilionoideae</taxon>
        <taxon>50 kb inversion clade</taxon>
        <taxon>NPAAA clade</taxon>
        <taxon>indigoferoid/millettioid clade</taxon>
        <taxon>Phaseoleae</taxon>
        <taxon>Vigna</taxon>
    </lineage>
</organism>
<accession>A0AAQ3S9L3</accession>
<reference evidence="2 3" key="1">
    <citation type="journal article" date="2023" name="Life. Sci Alliance">
        <title>Evolutionary insights into 3D genome organization and epigenetic landscape of Vigna mungo.</title>
        <authorList>
            <person name="Junaid A."/>
            <person name="Singh B."/>
            <person name="Bhatia S."/>
        </authorList>
    </citation>
    <scope>NUCLEOTIDE SEQUENCE [LARGE SCALE GENOMIC DNA]</scope>
    <source>
        <strain evidence="2">Urdbean</strain>
    </source>
</reference>
<proteinExistence type="predicted"/>
<feature type="compositionally biased region" description="Acidic residues" evidence="1">
    <location>
        <begin position="55"/>
        <end position="92"/>
    </location>
</feature>
<dbReference type="Proteomes" id="UP001374535">
    <property type="component" value="Chromosome 2"/>
</dbReference>
<keyword evidence="3" id="KW-1185">Reference proteome</keyword>
<evidence type="ECO:0000256" key="1">
    <source>
        <dbReference type="SAM" id="MobiDB-lite"/>
    </source>
</evidence>
<sequence>MIDWVDGEVEAEVVQADDDGEQVQGEVQADGDGEQVQGEGDVEAEVDEGEVHDVDDFELQDVHEDDDEDEGGHDDEDEDENVDDSISEESESLVDVRVECDIGTSKGQPCSSEGECSMTSESDAVDDVRGLSDIEWVSDKLDSGPDSEDDDATIPRTLFPTFTMPKSFGGI</sequence>
<evidence type="ECO:0000313" key="3">
    <source>
        <dbReference type="Proteomes" id="UP001374535"/>
    </source>
</evidence>